<gene>
    <name evidence="2" type="ORF">Aco04nite_62920</name>
</gene>
<name>A0A919SWH2_9ACTN</name>
<dbReference type="AlphaFoldDB" id="A0A919SWH2"/>
<keyword evidence="3" id="KW-1185">Reference proteome</keyword>
<keyword evidence="1" id="KW-0472">Membrane</keyword>
<comment type="caution">
    <text evidence="2">The sequence shown here is derived from an EMBL/GenBank/DDBJ whole genome shotgun (WGS) entry which is preliminary data.</text>
</comment>
<proteinExistence type="predicted"/>
<keyword evidence="1" id="KW-1133">Transmembrane helix</keyword>
<protein>
    <recommendedName>
        <fullName evidence="4">YcxB-like protein domain-containing protein</fullName>
    </recommendedName>
</protein>
<evidence type="ECO:0000313" key="2">
    <source>
        <dbReference type="EMBL" id="GIM78934.1"/>
    </source>
</evidence>
<feature type="transmembrane region" description="Helical" evidence="1">
    <location>
        <begin position="26"/>
        <end position="44"/>
    </location>
</feature>
<dbReference type="EMBL" id="BOQP01000036">
    <property type="protein sequence ID" value="GIM78934.1"/>
    <property type="molecule type" value="Genomic_DNA"/>
</dbReference>
<dbReference type="Proteomes" id="UP000680865">
    <property type="component" value="Unassembled WGS sequence"/>
</dbReference>
<sequence length="165" mass="18182">MNDETAVTFQARTEEWMYAAIFTRLFRARAWAMAGVVSLVSIFWLVKGEWTGVVIGVVLAGGSVLWLPRYAASMVVKRDAANIGHVVAYRVDADGVHTTTGFDTTSWPWPGITKVEQWRGQVACFVGRSRIITLPTGSLEAEEKARLITLLDTRGMPARPAPSEL</sequence>
<evidence type="ECO:0008006" key="4">
    <source>
        <dbReference type="Google" id="ProtNLM"/>
    </source>
</evidence>
<accession>A0A919SWH2</accession>
<evidence type="ECO:0000313" key="3">
    <source>
        <dbReference type="Proteomes" id="UP000680865"/>
    </source>
</evidence>
<evidence type="ECO:0000256" key="1">
    <source>
        <dbReference type="SAM" id="Phobius"/>
    </source>
</evidence>
<reference evidence="2" key="1">
    <citation type="submission" date="2021-03" db="EMBL/GenBank/DDBJ databases">
        <title>Whole genome shotgun sequence of Actinoplanes consettensis NBRC 14913.</title>
        <authorList>
            <person name="Komaki H."/>
            <person name="Tamura T."/>
        </authorList>
    </citation>
    <scope>NUCLEOTIDE SEQUENCE</scope>
    <source>
        <strain evidence="2">NBRC 14913</strain>
    </source>
</reference>
<organism evidence="2 3">
    <name type="scientific">Winogradskya consettensis</name>
    <dbReference type="NCBI Taxonomy" id="113560"/>
    <lineage>
        <taxon>Bacteria</taxon>
        <taxon>Bacillati</taxon>
        <taxon>Actinomycetota</taxon>
        <taxon>Actinomycetes</taxon>
        <taxon>Micromonosporales</taxon>
        <taxon>Micromonosporaceae</taxon>
        <taxon>Winogradskya</taxon>
    </lineage>
</organism>
<feature type="transmembrane region" description="Helical" evidence="1">
    <location>
        <begin position="50"/>
        <end position="68"/>
    </location>
</feature>
<keyword evidence="1" id="KW-0812">Transmembrane</keyword>
<dbReference type="RefSeq" id="WP_213000823.1">
    <property type="nucleotide sequence ID" value="NZ_BAAATW010000017.1"/>
</dbReference>